<feature type="non-terminal residue" evidence="1">
    <location>
        <position position="142"/>
    </location>
</feature>
<evidence type="ECO:0000313" key="1">
    <source>
        <dbReference type="EMBL" id="JAT36568.1"/>
    </source>
</evidence>
<reference evidence="1" key="1">
    <citation type="submission" date="2015-11" db="EMBL/GenBank/DDBJ databases">
        <title>De novo transcriptome assembly of four potential Pierce s Disease insect vectors from Arizona vineyards.</title>
        <authorList>
            <person name="Tassone E.E."/>
        </authorList>
    </citation>
    <scope>NUCLEOTIDE SEQUENCE</scope>
</reference>
<dbReference type="InterPro" id="IPR029033">
    <property type="entry name" value="His_PPase_superfam"/>
</dbReference>
<feature type="non-terminal residue" evidence="1">
    <location>
        <position position="1"/>
    </location>
</feature>
<proteinExistence type="predicted"/>
<dbReference type="SUPFAM" id="SSF53254">
    <property type="entry name" value="Phosphoglycerate mutase-like"/>
    <property type="match status" value="1"/>
</dbReference>
<dbReference type="EMBL" id="GEBQ01003409">
    <property type="protein sequence ID" value="JAT36568.1"/>
    <property type="molecule type" value="Transcribed_RNA"/>
</dbReference>
<dbReference type="Gene3D" id="3.40.50.1240">
    <property type="entry name" value="Phosphoglycerate mutase-like"/>
    <property type="match status" value="1"/>
</dbReference>
<dbReference type="AlphaFoldDB" id="A0A1B6MKT3"/>
<organism evidence="1">
    <name type="scientific">Graphocephala atropunctata</name>
    <dbReference type="NCBI Taxonomy" id="36148"/>
    <lineage>
        <taxon>Eukaryota</taxon>
        <taxon>Metazoa</taxon>
        <taxon>Ecdysozoa</taxon>
        <taxon>Arthropoda</taxon>
        <taxon>Hexapoda</taxon>
        <taxon>Insecta</taxon>
        <taxon>Pterygota</taxon>
        <taxon>Neoptera</taxon>
        <taxon>Paraneoptera</taxon>
        <taxon>Hemiptera</taxon>
        <taxon>Auchenorrhyncha</taxon>
        <taxon>Membracoidea</taxon>
        <taxon>Cicadellidae</taxon>
        <taxon>Cicadellinae</taxon>
        <taxon>Cicadellini</taxon>
        <taxon>Graphocephala</taxon>
    </lineage>
</organism>
<gene>
    <name evidence="1" type="ORF">g.54543</name>
</gene>
<dbReference type="GO" id="GO:0016791">
    <property type="term" value="F:phosphatase activity"/>
    <property type="evidence" value="ECO:0007669"/>
    <property type="project" value="UniProtKB-ARBA"/>
</dbReference>
<name>A0A1B6MKT3_9HEMI</name>
<protein>
    <submittedName>
        <fullName evidence="1">Uncharacterized protein</fullName>
    </submittedName>
</protein>
<accession>A0A1B6MKT3</accession>
<sequence length="142" mass="16632">FPPTGFQVWNKHVLWQPVSVFPNMMDHYKVVPPREVRWCPKFHEAKKESLKKYELKYGSNITDFFQEVITHTGYEEQRETLTTPGSPVRLDAIYSTFESFSRPEDEGLRLPDWSQQFYPQPIVTLYAEMLKATSVGSEAQIK</sequence>